<dbReference type="RefSeq" id="WP_307014456.1">
    <property type="nucleotide sequence ID" value="NZ_JAUSQW010000001.1"/>
</dbReference>
<dbReference type="PANTHER" id="PTHR42893:SF46">
    <property type="entry name" value="PROTEIN DETOXIFICATION 44, CHLOROPLASTIC"/>
    <property type="match status" value="1"/>
</dbReference>
<feature type="transmembrane region" description="Helical" evidence="6">
    <location>
        <begin position="141"/>
        <end position="159"/>
    </location>
</feature>
<evidence type="ECO:0000256" key="1">
    <source>
        <dbReference type="ARBA" id="ARBA00004141"/>
    </source>
</evidence>
<accession>A0ABT9NAY3</accession>
<protein>
    <submittedName>
        <fullName evidence="7">MATE family efflux protein</fullName>
    </submittedName>
</protein>
<dbReference type="Pfam" id="PF01554">
    <property type="entry name" value="MatE"/>
    <property type="match status" value="2"/>
</dbReference>
<evidence type="ECO:0000256" key="2">
    <source>
        <dbReference type="ARBA" id="ARBA00010199"/>
    </source>
</evidence>
<reference evidence="7 8" key="1">
    <citation type="submission" date="2023-07" db="EMBL/GenBank/DDBJ databases">
        <title>Sequencing the genomes of 1000 actinobacteria strains.</title>
        <authorList>
            <person name="Klenk H.-P."/>
        </authorList>
    </citation>
    <scope>NUCLEOTIDE SEQUENCE [LARGE SCALE GENOMIC DNA]</scope>
    <source>
        <strain evidence="7 8">DSM 102162</strain>
    </source>
</reference>
<name>A0ABT9NAY3_9ACTO</name>
<feature type="transmembrane region" description="Helical" evidence="6">
    <location>
        <begin position="96"/>
        <end position="121"/>
    </location>
</feature>
<feature type="transmembrane region" description="Helical" evidence="6">
    <location>
        <begin position="381"/>
        <end position="403"/>
    </location>
</feature>
<feature type="transmembrane region" description="Helical" evidence="6">
    <location>
        <begin position="409"/>
        <end position="431"/>
    </location>
</feature>
<comment type="similarity">
    <text evidence="2">Belongs to the multi antimicrobial extrusion (MATE) (TC 2.A.66.1) family.</text>
</comment>
<feature type="transmembrane region" description="Helical" evidence="6">
    <location>
        <begin position="351"/>
        <end position="369"/>
    </location>
</feature>
<dbReference type="InterPro" id="IPR044644">
    <property type="entry name" value="DinF-like"/>
</dbReference>
<evidence type="ECO:0000256" key="3">
    <source>
        <dbReference type="ARBA" id="ARBA00022692"/>
    </source>
</evidence>
<evidence type="ECO:0000313" key="8">
    <source>
        <dbReference type="Proteomes" id="UP001235966"/>
    </source>
</evidence>
<feature type="transmembrane region" description="Helical" evidence="6">
    <location>
        <begin position="50"/>
        <end position="75"/>
    </location>
</feature>
<evidence type="ECO:0000313" key="7">
    <source>
        <dbReference type="EMBL" id="MDP9800873.1"/>
    </source>
</evidence>
<feature type="transmembrane region" description="Helical" evidence="6">
    <location>
        <begin position="316"/>
        <end position="339"/>
    </location>
</feature>
<sequence>MTHKPLSSRELDRQILALALPSLATLLVEPLLIAVDSTMVGRLGTAQLAGLSLASTVLGTLVGICIFLSYATTAATARLVGAGKPAAGLRQGIDGMWLALALGAGLGVALFALAPGLIGLFNPAPDVAGQAVAYTRASAPGLPGMLLVLAANGTLRGFADAKTPLKAATAGALANIPLNAALIYGADWGVAGAGAGSAIAQTAMGAYLTWAVVKLARTHQAALTPSGGGVLRSLRDAGPLVIRTLCLRAALILQISAATSLGTVQLAANQIVMTMWNFASFGMDSLATAAQILTGQGLGRGDTRDVHRILRRCEAWGVRAGIAVGAAYVALAFVVPWIMTADGAVQAVARNAMWVTAAAMPVAAVAYILDGVLIGAGDTRALARYMVFALAAFAPIAAAFLFWDAGTLGMLLLWGGYALVFMGARAATMLWRVRGEAWMGL</sequence>
<dbReference type="Proteomes" id="UP001235966">
    <property type="component" value="Unassembled WGS sequence"/>
</dbReference>
<evidence type="ECO:0000256" key="6">
    <source>
        <dbReference type="SAM" id="Phobius"/>
    </source>
</evidence>
<gene>
    <name evidence="7" type="ORF">J2S49_000949</name>
</gene>
<proteinExistence type="inferred from homology"/>
<keyword evidence="4 6" id="KW-1133">Transmembrane helix</keyword>
<organism evidence="7 8">
    <name type="scientific">Arcanobacterium wilhelmae</name>
    <dbReference type="NCBI Taxonomy" id="1803177"/>
    <lineage>
        <taxon>Bacteria</taxon>
        <taxon>Bacillati</taxon>
        <taxon>Actinomycetota</taxon>
        <taxon>Actinomycetes</taxon>
        <taxon>Actinomycetales</taxon>
        <taxon>Actinomycetaceae</taxon>
        <taxon>Arcanobacterium</taxon>
    </lineage>
</organism>
<keyword evidence="3 6" id="KW-0812">Transmembrane</keyword>
<dbReference type="EMBL" id="JAUSQW010000001">
    <property type="protein sequence ID" value="MDP9800873.1"/>
    <property type="molecule type" value="Genomic_DNA"/>
</dbReference>
<comment type="subcellular location">
    <subcellularLocation>
        <location evidence="1">Membrane</location>
        <topology evidence="1">Multi-pass membrane protein</topology>
    </subcellularLocation>
</comment>
<dbReference type="PANTHER" id="PTHR42893">
    <property type="entry name" value="PROTEIN DETOXIFICATION 44, CHLOROPLASTIC-RELATED"/>
    <property type="match status" value="1"/>
</dbReference>
<dbReference type="InterPro" id="IPR002528">
    <property type="entry name" value="MATE_fam"/>
</dbReference>
<comment type="caution">
    <text evidence="7">The sequence shown here is derived from an EMBL/GenBank/DDBJ whole genome shotgun (WGS) entry which is preliminary data.</text>
</comment>
<evidence type="ECO:0000256" key="5">
    <source>
        <dbReference type="ARBA" id="ARBA00023136"/>
    </source>
</evidence>
<evidence type="ECO:0000256" key="4">
    <source>
        <dbReference type="ARBA" id="ARBA00022989"/>
    </source>
</evidence>
<keyword evidence="8" id="KW-1185">Reference proteome</keyword>
<dbReference type="NCBIfam" id="TIGR00797">
    <property type="entry name" value="matE"/>
    <property type="match status" value="1"/>
</dbReference>
<keyword evidence="5 6" id="KW-0472">Membrane</keyword>